<accession>E6UJP1</accession>
<proteinExistence type="predicted"/>
<dbReference type="Gene3D" id="3.40.50.720">
    <property type="entry name" value="NAD(P)-binding Rossmann-like Domain"/>
    <property type="match status" value="1"/>
</dbReference>
<organism evidence="3 4">
    <name type="scientific">Ruminococcus albus (strain ATCC 27210 / DSM 20455 / JCM 14654 / NCDO 2250 / 7)</name>
    <dbReference type="NCBI Taxonomy" id="697329"/>
    <lineage>
        <taxon>Bacteria</taxon>
        <taxon>Bacillati</taxon>
        <taxon>Bacillota</taxon>
        <taxon>Clostridia</taxon>
        <taxon>Eubacteriales</taxon>
        <taxon>Oscillospiraceae</taxon>
        <taxon>Ruminococcus</taxon>
    </lineage>
</organism>
<dbReference type="Proteomes" id="UP000006919">
    <property type="component" value="Plasmid pRUMAL01"/>
</dbReference>
<dbReference type="eggNOG" id="COG0476">
    <property type="taxonomic scope" value="Bacteria"/>
</dbReference>
<dbReference type="Pfam" id="PF00899">
    <property type="entry name" value="ThiF"/>
    <property type="match status" value="1"/>
</dbReference>
<dbReference type="RefSeq" id="WP_013483437.1">
    <property type="nucleotide sequence ID" value="NC_014824.1"/>
</dbReference>
<protein>
    <submittedName>
        <fullName evidence="3">UBA/THIF-type NAD/FAD binding protein</fullName>
    </submittedName>
</protein>
<dbReference type="OrthoDB" id="4088010at2"/>
<dbReference type="InterPro" id="IPR035985">
    <property type="entry name" value="Ubiquitin-activating_enz"/>
</dbReference>
<sequence length="570" mass="65117">MIENYIEQLNRDRNVRFSHVPETTDEFHGKVSIGTESLELRISFNNHFPMEFPFFYLENSKRFYPHVDKDNKLCLFENSSLLINSVDPYIILLDAFDRAVEILSIEPGSTQYTSEILKEFNAYWGERSLLQLHMVTPKYTFNSFELLDSVCINHKIVLSDNKELSLSILDSYFNERTDSPYIIKTYFIKLSKFVSIPIKDVYTWKWLRLFILQNTTSSQKAKFKKILKNKYKTFRIFIILMIPGMKRDIPVGFSINRKGNSYKILEKVNDSKVKPLSIKMIDYEYMTLKTGTPSNLKDKRVLLLGCGSVGGYVAANLCQSGLCCIDILDKDILYVENVHRHILGFSDALKEKNKADLMSNYLEDHYPFAEIDPMNCVNRDVRELLKTPERLKNYDLIVSALGEPTINLEINKLLIEQKISVPFVVCFNEPYGIGGHAIAVNVTQGGCLRCLYSDILSGELISFSTSFVKEGQNFSKTISGCAGTYVEYSSLDTQQTALLTSRLCISVLKGETNTSTLLSWYGNSITLENNGFAVSDYYKACISSSKYNGIVQKSFEPIEVCPVCKMKHQQ</sequence>
<dbReference type="InterPro" id="IPR000594">
    <property type="entry name" value="ThiF_NAD_FAD-bd"/>
</dbReference>
<evidence type="ECO:0000313" key="3">
    <source>
        <dbReference type="EMBL" id="ADU23887.1"/>
    </source>
</evidence>
<dbReference type="GO" id="GO:0008641">
    <property type="term" value="F:ubiquitin-like modifier activating enzyme activity"/>
    <property type="evidence" value="ECO:0007669"/>
    <property type="project" value="InterPro"/>
</dbReference>
<keyword evidence="3" id="KW-0614">Plasmid</keyword>
<geneLocation type="plasmid" evidence="3 4">
    <name>pRUMAL01</name>
</geneLocation>
<dbReference type="KEGG" id="ral:Rumal_3437"/>
<dbReference type="InterPro" id="IPR032701">
    <property type="entry name" value="Prok-E2_B_dom"/>
</dbReference>
<name>E6UJP1_RUMA7</name>
<feature type="domain" description="Prokaryotic E2 family B" evidence="2">
    <location>
        <begin position="23"/>
        <end position="126"/>
    </location>
</feature>
<evidence type="ECO:0000259" key="1">
    <source>
        <dbReference type="Pfam" id="PF00899"/>
    </source>
</evidence>
<evidence type="ECO:0000259" key="2">
    <source>
        <dbReference type="Pfam" id="PF14461"/>
    </source>
</evidence>
<evidence type="ECO:0000313" key="4">
    <source>
        <dbReference type="Proteomes" id="UP000006919"/>
    </source>
</evidence>
<feature type="domain" description="THIF-type NAD/FAD binding fold" evidence="1">
    <location>
        <begin position="295"/>
        <end position="455"/>
    </location>
</feature>
<dbReference type="AlphaFoldDB" id="E6UJP1"/>
<dbReference type="SUPFAM" id="SSF69572">
    <property type="entry name" value="Activating enzymes of the ubiquitin-like proteins"/>
    <property type="match status" value="1"/>
</dbReference>
<gene>
    <name evidence="3" type="ordered locus">Rumal_3437</name>
</gene>
<dbReference type="EMBL" id="CP002404">
    <property type="protein sequence ID" value="ADU23887.1"/>
    <property type="molecule type" value="Genomic_DNA"/>
</dbReference>
<reference evidence="4" key="1">
    <citation type="journal article" date="2011" name="J. Bacteriol.">
        <title>Complete genome of the cellulolytic ruminal bacterium Ruminococcus albus 7.</title>
        <authorList>
            <person name="Suen G."/>
            <person name="Stevenson D.M."/>
            <person name="Bruce D.C."/>
            <person name="Chertkov O."/>
            <person name="Copeland A."/>
            <person name="Cheng J.F."/>
            <person name="Detter C."/>
            <person name="Detter J.C."/>
            <person name="Goodwin L.A."/>
            <person name="Han C.S."/>
            <person name="Hauser L.J."/>
            <person name="Ivanova N.N."/>
            <person name="Kyrpides N.C."/>
            <person name="Land M.L."/>
            <person name="Lapidus A."/>
            <person name="Lucas S."/>
            <person name="Ovchinnikova G."/>
            <person name="Pitluck S."/>
            <person name="Tapia R."/>
            <person name="Woyke T."/>
            <person name="Boyum J."/>
            <person name="Mead D."/>
            <person name="Weimer P.J."/>
        </authorList>
    </citation>
    <scope>NUCLEOTIDE SEQUENCE [LARGE SCALE GENOMIC DNA]</scope>
    <source>
        <strain evidence="4">ATCC 27210 / DSM 20455 / JCM 14654 / NCDO 2250 / 7</strain>
        <plasmid evidence="4">pRUMAL01</plasmid>
    </source>
</reference>
<dbReference type="Pfam" id="PF14461">
    <property type="entry name" value="Prok-E2_B"/>
    <property type="match status" value="1"/>
</dbReference>
<dbReference type="HOGENOM" id="CLU_019556_0_0_9"/>